<dbReference type="PROSITE" id="PS00141">
    <property type="entry name" value="ASP_PROTEASE"/>
    <property type="match status" value="1"/>
</dbReference>
<keyword evidence="4" id="KW-1185">Reference proteome</keyword>
<proteinExistence type="predicted"/>
<dbReference type="SUPFAM" id="SSF50630">
    <property type="entry name" value="Acid proteases"/>
    <property type="match status" value="1"/>
</dbReference>
<sequence length="98" mass="10575">MLPAKVGENCLNFLVDTGATYSTITQQPPKPLLSTKTVSVMGFSGAAQTLCVTLPLPVQPVAEEYADIYWGLLTAPSSPSGIFSVYQLWKPWIQSLCP</sequence>
<protein>
    <recommendedName>
        <fullName evidence="2">Retropepsins domain-containing protein</fullName>
    </recommendedName>
</protein>
<dbReference type="Pfam" id="PF00077">
    <property type="entry name" value="RVP"/>
    <property type="match status" value="1"/>
</dbReference>
<dbReference type="EMBL" id="JAHRIQ010100822">
    <property type="protein sequence ID" value="MEQ2253901.1"/>
    <property type="molecule type" value="Genomic_DNA"/>
</dbReference>
<organism evidence="3 4">
    <name type="scientific">Ilyodon furcidens</name>
    <name type="common">goldbreast splitfin</name>
    <dbReference type="NCBI Taxonomy" id="33524"/>
    <lineage>
        <taxon>Eukaryota</taxon>
        <taxon>Metazoa</taxon>
        <taxon>Chordata</taxon>
        <taxon>Craniata</taxon>
        <taxon>Vertebrata</taxon>
        <taxon>Euteleostomi</taxon>
        <taxon>Actinopterygii</taxon>
        <taxon>Neopterygii</taxon>
        <taxon>Teleostei</taxon>
        <taxon>Neoteleostei</taxon>
        <taxon>Acanthomorphata</taxon>
        <taxon>Ovalentaria</taxon>
        <taxon>Atherinomorphae</taxon>
        <taxon>Cyprinodontiformes</taxon>
        <taxon>Goodeidae</taxon>
        <taxon>Ilyodon</taxon>
    </lineage>
</organism>
<dbReference type="InterPro" id="IPR001969">
    <property type="entry name" value="Aspartic_peptidase_AS"/>
</dbReference>
<comment type="caution">
    <text evidence="3">The sequence shown here is derived from an EMBL/GenBank/DDBJ whole genome shotgun (WGS) entry which is preliminary data.</text>
</comment>
<evidence type="ECO:0000313" key="4">
    <source>
        <dbReference type="Proteomes" id="UP001482620"/>
    </source>
</evidence>
<dbReference type="InterPro" id="IPR018061">
    <property type="entry name" value="Retropepsins"/>
</dbReference>
<reference evidence="3 4" key="1">
    <citation type="submission" date="2021-06" db="EMBL/GenBank/DDBJ databases">
        <authorList>
            <person name="Palmer J.M."/>
        </authorList>
    </citation>
    <scope>NUCLEOTIDE SEQUENCE [LARGE SCALE GENOMIC DNA]</scope>
    <source>
        <strain evidence="4">if_2019</strain>
        <tissue evidence="3">Muscle</tissue>
    </source>
</reference>
<evidence type="ECO:0000313" key="3">
    <source>
        <dbReference type="EMBL" id="MEQ2253901.1"/>
    </source>
</evidence>
<feature type="domain" description="Retropepsins" evidence="2">
    <location>
        <begin position="2"/>
        <end position="49"/>
    </location>
</feature>
<evidence type="ECO:0000259" key="2">
    <source>
        <dbReference type="Pfam" id="PF00077"/>
    </source>
</evidence>
<gene>
    <name evidence="3" type="ORF">ILYODFUR_037301</name>
</gene>
<keyword evidence="1" id="KW-0378">Hydrolase</keyword>
<dbReference type="InterPro" id="IPR021109">
    <property type="entry name" value="Peptidase_aspartic_dom_sf"/>
</dbReference>
<name>A0ABV0V9W9_9TELE</name>
<dbReference type="Proteomes" id="UP001482620">
    <property type="component" value="Unassembled WGS sequence"/>
</dbReference>
<dbReference type="Gene3D" id="2.40.70.10">
    <property type="entry name" value="Acid Proteases"/>
    <property type="match status" value="1"/>
</dbReference>
<evidence type="ECO:0000256" key="1">
    <source>
        <dbReference type="ARBA" id="ARBA00022801"/>
    </source>
</evidence>
<accession>A0ABV0V9W9</accession>